<name>A0ACB8Y3N7_ARCLA</name>
<gene>
    <name evidence="1" type="ORF">L6452_37135</name>
</gene>
<dbReference type="EMBL" id="CM042060">
    <property type="protein sequence ID" value="KAI3677863.1"/>
    <property type="molecule type" value="Genomic_DNA"/>
</dbReference>
<evidence type="ECO:0000313" key="2">
    <source>
        <dbReference type="Proteomes" id="UP001055879"/>
    </source>
</evidence>
<accession>A0ACB8Y3N7</accession>
<keyword evidence="2" id="KW-1185">Reference proteome</keyword>
<reference evidence="1 2" key="2">
    <citation type="journal article" date="2022" name="Mol. Ecol. Resour.">
        <title>The genomes of chicory, endive, great burdock and yacon provide insights into Asteraceae paleo-polyploidization history and plant inulin production.</title>
        <authorList>
            <person name="Fan W."/>
            <person name="Wang S."/>
            <person name="Wang H."/>
            <person name="Wang A."/>
            <person name="Jiang F."/>
            <person name="Liu H."/>
            <person name="Zhao H."/>
            <person name="Xu D."/>
            <person name="Zhang Y."/>
        </authorList>
    </citation>
    <scope>NUCLEOTIDE SEQUENCE [LARGE SCALE GENOMIC DNA]</scope>
    <source>
        <strain evidence="2">cv. Niubang</strain>
    </source>
</reference>
<evidence type="ECO:0000313" key="1">
    <source>
        <dbReference type="EMBL" id="KAI3677863.1"/>
    </source>
</evidence>
<organism evidence="1 2">
    <name type="scientific">Arctium lappa</name>
    <name type="common">Greater burdock</name>
    <name type="synonym">Lappa major</name>
    <dbReference type="NCBI Taxonomy" id="4217"/>
    <lineage>
        <taxon>Eukaryota</taxon>
        <taxon>Viridiplantae</taxon>
        <taxon>Streptophyta</taxon>
        <taxon>Embryophyta</taxon>
        <taxon>Tracheophyta</taxon>
        <taxon>Spermatophyta</taxon>
        <taxon>Magnoliopsida</taxon>
        <taxon>eudicotyledons</taxon>
        <taxon>Gunneridae</taxon>
        <taxon>Pentapetalae</taxon>
        <taxon>asterids</taxon>
        <taxon>campanulids</taxon>
        <taxon>Asterales</taxon>
        <taxon>Asteraceae</taxon>
        <taxon>Carduoideae</taxon>
        <taxon>Cardueae</taxon>
        <taxon>Arctiinae</taxon>
        <taxon>Arctium</taxon>
    </lineage>
</organism>
<protein>
    <submittedName>
        <fullName evidence="1">Uncharacterized protein</fullName>
    </submittedName>
</protein>
<comment type="caution">
    <text evidence="1">The sequence shown here is derived from an EMBL/GenBank/DDBJ whole genome shotgun (WGS) entry which is preliminary data.</text>
</comment>
<dbReference type="Proteomes" id="UP001055879">
    <property type="component" value="Linkage Group LG14"/>
</dbReference>
<sequence length="398" mass="45792">MFKEPLGDIMEVYIDDMLVKSKRATNHIDHLKQSFDILKEYRMKLNPTKCSFGLSVAQFLGYMVTQRGIEANPDQIKAIIDIKHPRNFKEVQRLTGRVSTLNRLLLSLVTVAKKLQHYLESHSITVMTNFPFKSVLGKPELTGRLAKWSIYLSSYNIDFKPRTTIKSQALADFVTDFSPKLEIQVEPVATLDDATWTLPPTDHQMLGGMSRCRPQVATRGKMVYSIRCDKSPQGERWCTLYDAISKPQIMNTRQFYEDRNIKLTTLTPHYPQSNGLAKLSNKTIINSIKKRLKAAKGRWVEELLIVLWANRMTPRTSTGQTHFSLVYGCEAVLPIEAQFPIPRHTSVDHNSVDLSYNLDALEELRESTLIKMKSLRQLVERYFNKNVNAKVYQEEDYV</sequence>
<reference evidence="2" key="1">
    <citation type="journal article" date="2022" name="Mol. Ecol. Resour.">
        <title>The genomes of chicory, endive, great burdock and yacon provide insights into Asteraceae palaeo-polyploidization history and plant inulin production.</title>
        <authorList>
            <person name="Fan W."/>
            <person name="Wang S."/>
            <person name="Wang H."/>
            <person name="Wang A."/>
            <person name="Jiang F."/>
            <person name="Liu H."/>
            <person name="Zhao H."/>
            <person name="Xu D."/>
            <person name="Zhang Y."/>
        </authorList>
    </citation>
    <scope>NUCLEOTIDE SEQUENCE [LARGE SCALE GENOMIC DNA]</scope>
    <source>
        <strain evidence="2">cv. Niubang</strain>
    </source>
</reference>
<proteinExistence type="predicted"/>